<dbReference type="Pfam" id="PF03364">
    <property type="entry name" value="Polyketide_cyc"/>
    <property type="match status" value="1"/>
</dbReference>
<dbReference type="RefSeq" id="WP_009629041.1">
    <property type="nucleotide sequence ID" value="NZ_VBTY01000237.1"/>
</dbReference>
<comment type="caution">
    <text evidence="3">The sequence shown here is derived from an EMBL/GenBank/DDBJ whole genome shotgun (WGS) entry which is preliminary data.</text>
</comment>
<keyword evidence="4" id="KW-1185">Reference proteome</keyword>
<name>A0A9X4RJP5_9CYAN</name>
<dbReference type="Proteomes" id="UP001152872">
    <property type="component" value="Unassembled WGS sequence"/>
</dbReference>
<protein>
    <submittedName>
        <fullName evidence="3">SRPBCC family protein</fullName>
    </submittedName>
</protein>
<dbReference type="InterPro" id="IPR023393">
    <property type="entry name" value="START-like_dom_sf"/>
</dbReference>
<dbReference type="EMBL" id="VBTY01000237">
    <property type="protein sequence ID" value="MDG3496846.1"/>
    <property type="molecule type" value="Genomic_DNA"/>
</dbReference>
<dbReference type="AlphaFoldDB" id="A0A9X4RJP5"/>
<keyword evidence="1" id="KW-0472">Membrane</keyword>
<evidence type="ECO:0000313" key="4">
    <source>
        <dbReference type="Proteomes" id="UP001152872"/>
    </source>
</evidence>
<feature type="domain" description="Coenzyme Q-binding protein COQ10 START" evidence="2">
    <location>
        <begin position="98"/>
        <end position="232"/>
    </location>
</feature>
<proteinExistence type="predicted"/>
<dbReference type="InterPro" id="IPR005031">
    <property type="entry name" value="COQ10_START"/>
</dbReference>
<keyword evidence="1" id="KW-0812">Transmembrane</keyword>
<dbReference type="PANTHER" id="PTHR34060:SF1">
    <property type="entry name" value="POLYKETIDE CYCLASE _ DEHYDRASE AND LIPID TRANSPORT PROTEIN"/>
    <property type="match status" value="1"/>
</dbReference>
<evidence type="ECO:0000256" key="1">
    <source>
        <dbReference type="SAM" id="Phobius"/>
    </source>
</evidence>
<dbReference type="PANTHER" id="PTHR34060">
    <property type="entry name" value="POLYKETIDE CYCLASE / DEHYDRASE AND LIPID TRANSPORT PROTEIN"/>
    <property type="match status" value="1"/>
</dbReference>
<accession>A0A9X4RJP5</accession>
<sequence>MTEYLSYPTIAITTMQASPKSAPNLTSKLVQMLANKLSLGSAVVMAIVIACSIPALPARASLFDGPVDRLPSVQRDSLRSGQTVVTGEKGKYVARVLVNASPDAVWQVLTDYANLYKFIPNMSSSKILENRGNRKVIEQIDTRQVFLISIVSRTKLAIQETDRQQIDFRLLDGDLSQMEGYWKMEPVSTVPRRPPTQVLITYTVNAQPNSSTPTDAFYSIFKDALGDTLQAIKQEVGRRG</sequence>
<keyword evidence="1" id="KW-1133">Transmembrane helix</keyword>
<feature type="transmembrane region" description="Helical" evidence="1">
    <location>
        <begin position="37"/>
        <end position="56"/>
    </location>
</feature>
<dbReference type="SUPFAM" id="SSF55961">
    <property type="entry name" value="Bet v1-like"/>
    <property type="match status" value="1"/>
</dbReference>
<gene>
    <name evidence="3" type="ORF">FEV09_20105</name>
</gene>
<organism evidence="3 4">
    <name type="scientific">Pseudanabaena catenata USMAC16</name>
    <dbReference type="NCBI Taxonomy" id="1855837"/>
    <lineage>
        <taxon>Bacteria</taxon>
        <taxon>Bacillati</taxon>
        <taxon>Cyanobacteriota</taxon>
        <taxon>Cyanophyceae</taxon>
        <taxon>Pseudanabaenales</taxon>
        <taxon>Pseudanabaenaceae</taxon>
        <taxon>Pseudanabaena</taxon>
    </lineage>
</organism>
<evidence type="ECO:0000259" key="2">
    <source>
        <dbReference type="Pfam" id="PF03364"/>
    </source>
</evidence>
<dbReference type="Gene3D" id="3.30.530.20">
    <property type="match status" value="1"/>
</dbReference>
<reference evidence="3" key="1">
    <citation type="submission" date="2019-05" db="EMBL/GenBank/DDBJ databases">
        <title>Whole genome sequencing of Pseudanabaena catenata USMAC16.</title>
        <authorList>
            <person name="Khan Z."/>
            <person name="Omar W.M."/>
            <person name="Convey P."/>
            <person name="Merican F."/>
            <person name="Najimudin N."/>
        </authorList>
    </citation>
    <scope>NUCLEOTIDE SEQUENCE</scope>
    <source>
        <strain evidence="3">USMAC16</strain>
    </source>
</reference>
<evidence type="ECO:0000313" key="3">
    <source>
        <dbReference type="EMBL" id="MDG3496846.1"/>
    </source>
</evidence>